<reference evidence="2 3" key="1">
    <citation type="submission" date="2016-10" db="EMBL/GenBank/DDBJ databases">
        <authorList>
            <person name="de Groot N.N."/>
        </authorList>
    </citation>
    <scope>NUCLEOTIDE SEQUENCE [LARGE SCALE GENOMIC DNA]</scope>
    <source>
        <strain evidence="2 3">JCM 10630</strain>
    </source>
</reference>
<accession>A0A1G7KFJ0</accession>
<keyword evidence="4" id="KW-1185">Reference proteome</keyword>
<dbReference type="Proteomes" id="UP001278050">
    <property type="component" value="Unassembled WGS sequence"/>
</dbReference>
<dbReference type="RefSeq" id="WP_074680985.1">
    <property type="nucleotide sequence ID" value="NZ_CBCSET010000002.1"/>
</dbReference>
<organism evidence="2 3">
    <name type="scientific">Ectopseudomonas alcaliphila</name>
    <dbReference type="NCBI Taxonomy" id="101564"/>
    <lineage>
        <taxon>Bacteria</taxon>
        <taxon>Pseudomonadati</taxon>
        <taxon>Pseudomonadota</taxon>
        <taxon>Gammaproteobacteria</taxon>
        <taxon>Pseudomonadales</taxon>
        <taxon>Pseudomonadaceae</taxon>
        <taxon>Ectopseudomonas</taxon>
    </lineage>
</organism>
<proteinExistence type="predicted"/>
<protein>
    <recommendedName>
        <fullName evidence="5">Lipoprotein</fullName>
    </recommendedName>
</protein>
<dbReference type="PROSITE" id="PS51257">
    <property type="entry name" value="PROKAR_LIPOPROTEIN"/>
    <property type="match status" value="1"/>
</dbReference>
<evidence type="ECO:0000313" key="4">
    <source>
        <dbReference type="Proteomes" id="UP001278050"/>
    </source>
</evidence>
<evidence type="ECO:0000313" key="1">
    <source>
        <dbReference type="EMBL" id="MDX5994697.1"/>
    </source>
</evidence>
<dbReference type="EMBL" id="FNAE01000007">
    <property type="protein sequence ID" value="SDF35811.1"/>
    <property type="molecule type" value="Genomic_DNA"/>
</dbReference>
<dbReference type="EMBL" id="JAWXXP010000001">
    <property type="protein sequence ID" value="MDX5994697.1"/>
    <property type="molecule type" value="Genomic_DNA"/>
</dbReference>
<evidence type="ECO:0008006" key="5">
    <source>
        <dbReference type="Google" id="ProtNLM"/>
    </source>
</evidence>
<evidence type="ECO:0000313" key="2">
    <source>
        <dbReference type="EMBL" id="SDF35811.1"/>
    </source>
</evidence>
<evidence type="ECO:0000313" key="3">
    <source>
        <dbReference type="Proteomes" id="UP000182413"/>
    </source>
</evidence>
<gene>
    <name evidence="2" type="ORF">SAMN05216575_107128</name>
    <name evidence="1" type="ORF">SIM71_21755</name>
</gene>
<sequence>MHVFKYLLAASSLIIAGCASHPALPPPEFPGLEQSEKIVIHDQRPSSESEKKIFSLLVTSSAYAIYRMPDTATRPTGPRLLAHRAYETFPELSSQPTINVHHFVTYANLQSQLRKSSLLAGLTGPIGVAILSSQELPVGEVLTNRIDSGVFEKTAGDEEYTRAFFSAEENPEKSPVNLIYIDAEMLGQRIASRCLVPPIEGKPNLFLVEAIDMCITNHLALYRTAPAQETAAK</sequence>
<reference evidence="1 4" key="2">
    <citation type="submission" date="2023-11" db="EMBL/GenBank/DDBJ databases">
        <title>MicrobeMod: A computational toolkit for identifying prokaryotic methylation and restriction-modification with nanopore sequencing.</title>
        <authorList>
            <person name="Crits-Christoph A."/>
            <person name="Kang S.C."/>
            <person name="Lee H."/>
            <person name="Ostrov N."/>
        </authorList>
    </citation>
    <scope>NUCLEOTIDE SEQUENCE [LARGE SCALE GENOMIC DNA]</scope>
    <source>
        <strain evidence="1 4">ATCC BAA-571</strain>
    </source>
</reference>
<name>A0A1G7KFJ0_9GAMM</name>
<dbReference type="AlphaFoldDB" id="A0A1G7KFJ0"/>
<dbReference type="OrthoDB" id="5951236at2"/>
<dbReference type="Proteomes" id="UP000182413">
    <property type="component" value="Unassembled WGS sequence"/>
</dbReference>